<dbReference type="Pfam" id="PF16138">
    <property type="entry name" value="DUF4846"/>
    <property type="match status" value="1"/>
</dbReference>
<proteinExistence type="predicted"/>
<protein>
    <submittedName>
        <fullName evidence="1">DUF4846 domain-containing protein</fullName>
    </submittedName>
</protein>
<organism evidence="1 2">
    <name type="scientific">Flectobacillus roseus</name>
    <dbReference type="NCBI Taxonomy" id="502259"/>
    <lineage>
        <taxon>Bacteria</taxon>
        <taxon>Pseudomonadati</taxon>
        <taxon>Bacteroidota</taxon>
        <taxon>Cytophagia</taxon>
        <taxon>Cytophagales</taxon>
        <taxon>Flectobacillaceae</taxon>
        <taxon>Flectobacillus</taxon>
    </lineage>
</organism>
<dbReference type="EMBL" id="JASHIF010000002">
    <property type="protein sequence ID" value="MDI9858022.1"/>
    <property type="molecule type" value="Genomic_DNA"/>
</dbReference>
<gene>
    <name evidence="1" type="ORF">QM524_02260</name>
</gene>
<dbReference type="Proteomes" id="UP001236507">
    <property type="component" value="Unassembled WGS sequence"/>
</dbReference>
<evidence type="ECO:0000313" key="2">
    <source>
        <dbReference type="Proteomes" id="UP001236507"/>
    </source>
</evidence>
<dbReference type="RefSeq" id="WP_283343291.1">
    <property type="nucleotide sequence ID" value="NZ_JASHIF010000002.1"/>
</dbReference>
<name>A0ABT6Y374_9BACT</name>
<sequence>MKTYFILALIFLTNHCKDTTSSSTALSNNLRNTVNPQKLINATGNTLATRFNPPLGYKRRKLPPASFGYFLRNLPLKPIGSKVMYYNGSFKKANVYEAVVDMEISNENLQQCADAVMRLRGEYLYAKKAYHEISFRLTNGFRMDYSEWIKGNRLAVEGNHTYWRMKSSPSNTYQDFRRYMEVVFAYASTISLSQSLKSKNLGELQIGDVFIQAGSPGHAVTVVDVAENDKGKKIFLLAQSYMPAQETQILRNFNDKNISPWYSGDIADKLFTPEWTFMSSHLKTW</sequence>
<dbReference type="InterPro" id="IPR032315">
    <property type="entry name" value="DUF4846"/>
</dbReference>
<accession>A0ABT6Y374</accession>
<reference evidence="1 2" key="1">
    <citation type="submission" date="2023-05" db="EMBL/GenBank/DDBJ databases">
        <title>Novel species of genus Flectobacillus isolated from stream in China.</title>
        <authorList>
            <person name="Lu H."/>
        </authorList>
    </citation>
    <scope>NUCLEOTIDE SEQUENCE [LARGE SCALE GENOMIC DNA]</scope>
    <source>
        <strain evidence="1 2">KCTC 42575</strain>
    </source>
</reference>
<keyword evidence="2" id="KW-1185">Reference proteome</keyword>
<comment type="caution">
    <text evidence="1">The sequence shown here is derived from an EMBL/GenBank/DDBJ whole genome shotgun (WGS) entry which is preliminary data.</text>
</comment>
<evidence type="ECO:0000313" key="1">
    <source>
        <dbReference type="EMBL" id="MDI9858022.1"/>
    </source>
</evidence>